<organism evidence="2 3">
    <name type="scientific">Bacteroides uniformis str. 3978 T3 ii</name>
    <dbReference type="NCBI Taxonomy" id="1339349"/>
    <lineage>
        <taxon>Bacteria</taxon>
        <taxon>Pseudomonadati</taxon>
        <taxon>Bacteroidota</taxon>
        <taxon>Bacteroidia</taxon>
        <taxon>Bacteroidales</taxon>
        <taxon>Bacteroidaceae</taxon>
        <taxon>Bacteroides</taxon>
    </lineage>
</organism>
<keyword evidence="1" id="KW-0732">Signal</keyword>
<comment type="caution">
    <text evidence="2">The sequence shown here is derived from an EMBL/GenBank/DDBJ whole genome shotgun (WGS) entry which is preliminary data.</text>
</comment>
<evidence type="ECO:0000313" key="3">
    <source>
        <dbReference type="Proteomes" id="UP000028013"/>
    </source>
</evidence>
<dbReference type="AlphaFoldDB" id="A0A078RXH2"/>
<dbReference type="Proteomes" id="UP000028013">
    <property type="component" value="Unassembled WGS sequence"/>
</dbReference>
<feature type="signal peptide" evidence="1">
    <location>
        <begin position="1"/>
        <end position="21"/>
    </location>
</feature>
<dbReference type="PATRIC" id="fig|1339349.3.peg.3821"/>
<proteinExistence type="predicted"/>
<gene>
    <name evidence="2" type="ORF">M094_2737</name>
</gene>
<evidence type="ECO:0000256" key="1">
    <source>
        <dbReference type="SAM" id="SignalP"/>
    </source>
</evidence>
<accession>A0A078RXH2</accession>
<dbReference type="EMBL" id="JNHN01000181">
    <property type="protein sequence ID" value="KDS48266.1"/>
    <property type="molecule type" value="Genomic_DNA"/>
</dbReference>
<sequence length="137" mass="15590">MAKFLRFIGFMVLALALWQTASDTFANKAVSGGNVVSENTIAVHEQTDAYIAMPQLPYLPDAELAGMGGQLHSLTYSRIQRISTTEYIFSLKDWIDKLAQRAAVLSLHREKLYDATAYYRCQPVCEYYIFTLRRILI</sequence>
<protein>
    <submittedName>
        <fullName evidence="2">Uncharacterized protein</fullName>
    </submittedName>
</protein>
<evidence type="ECO:0000313" key="2">
    <source>
        <dbReference type="EMBL" id="KDS48266.1"/>
    </source>
</evidence>
<reference evidence="2 3" key="1">
    <citation type="submission" date="2014-04" db="EMBL/GenBank/DDBJ databases">
        <authorList>
            <person name="Sears C."/>
            <person name="Carroll K."/>
            <person name="Sack B.R."/>
            <person name="Qadri F."/>
            <person name="Myers L.L."/>
            <person name="Chung G.-T."/>
            <person name="Escheverria P."/>
            <person name="Fraser C.M."/>
            <person name="Sadzewicz L."/>
            <person name="Shefchek K.A."/>
            <person name="Tallon L."/>
            <person name="Das S.P."/>
            <person name="Daugherty S."/>
            <person name="Mongodin E.F."/>
        </authorList>
    </citation>
    <scope>NUCLEOTIDE SEQUENCE [LARGE SCALE GENOMIC DNA]</scope>
    <source>
        <strain evidence="2 3">3978 T3 ii</strain>
    </source>
</reference>
<feature type="chain" id="PRO_5001744929" evidence="1">
    <location>
        <begin position="22"/>
        <end position="137"/>
    </location>
</feature>
<dbReference type="RefSeq" id="WP_035450373.1">
    <property type="nucleotide sequence ID" value="NZ_JNHN01000181.1"/>
</dbReference>
<name>A0A078RXH2_BACUN</name>